<proteinExistence type="predicted"/>
<name>A0A4Y7TAF9_COPMI</name>
<keyword evidence="3" id="KW-1185">Reference proteome</keyword>
<gene>
    <name evidence="2" type="ORF">FA13DRAFT_480658</name>
</gene>
<sequence length="210" mass="24300">MYTYYIRSTKYSERSGRRQVSRSVTYIVDERGRAERSGFCAELGGHTYVRVRNADRRRRERGGRRRGGRVRFMRSTLPREPGFDFLLERRRSLPVAPGAQSSLASLHIQRESTAARPRMLDYRVYGYDDDDDDEFGQGTKKGGRVTRRDRKGTDELRDRRSRGRRGRKGGRKGDRDARSGLESASADMAIWHLGRVLLRRCPCVFFSSGR</sequence>
<evidence type="ECO:0000256" key="1">
    <source>
        <dbReference type="SAM" id="MobiDB-lite"/>
    </source>
</evidence>
<accession>A0A4Y7TAF9</accession>
<evidence type="ECO:0000313" key="3">
    <source>
        <dbReference type="Proteomes" id="UP000298030"/>
    </source>
</evidence>
<dbReference type="Proteomes" id="UP000298030">
    <property type="component" value="Unassembled WGS sequence"/>
</dbReference>
<protein>
    <submittedName>
        <fullName evidence="2">Uncharacterized protein</fullName>
    </submittedName>
</protein>
<feature type="compositionally biased region" description="Basic residues" evidence="1">
    <location>
        <begin position="141"/>
        <end position="150"/>
    </location>
</feature>
<evidence type="ECO:0000313" key="2">
    <source>
        <dbReference type="EMBL" id="TEB31153.1"/>
    </source>
</evidence>
<dbReference type="EMBL" id="QPFP01000020">
    <property type="protein sequence ID" value="TEB31153.1"/>
    <property type="molecule type" value="Genomic_DNA"/>
</dbReference>
<feature type="region of interest" description="Disordered" evidence="1">
    <location>
        <begin position="133"/>
        <end position="181"/>
    </location>
</feature>
<comment type="caution">
    <text evidence="2">The sequence shown here is derived from an EMBL/GenBank/DDBJ whole genome shotgun (WGS) entry which is preliminary data.</text>
</comment>
<dbReference type="AlphaFoldDB" id="A0A4Y7TAF9"/>
<reference evidence="2 3" key="1">
    <citation type="journal article" date="2019" name="Nat. Ecol. Evol.">
        <title>Megaphylogeny resolves global patterns of mushroom evolution.</title>
        <authorList>
            <person name="Varga T."/>
            <person name="Krizsan K."/>
            <person name="Foldi C."/>
            <person name="Dima B."/>
            <person name="Sanchez-Garcia M."/>
            <person name="Sanchez-Ramirez S."/>
            <person name="Szollosi G.J."/>
            <person name="Szarkandi J.G."/>
            <person name="Papp V."/>
            <person name="Albert L."/>
            <person name="Andreopoulos W."/>
            <person name="Angelini C."/>
            <person name="Antonin V."/>
            <person name="Barry K.W."/>
            <person name="Bougher N.L."/>
            <person name="Buchanan P."/>
            <person name="Buyck B."/>
            <person name="Bense V."/>
            <person name="Catcheside P."/>
            <person name="Chovatia M."/>
            <person name="Cooper J."/>
            <person name="Damon W."/>
            <person name="Desjardin D."/>
            <person name="Finy P."/>
            <person name="Geml J."/>
            <person name="Haridas S."/>
            <person name="Hughes K."/>
            <person name="Justo A."/>
            <person name="Karasinski D."/>
            <person name="Kautmanova I."/>
            <person name="Kiss B."/>
            <person name="Kocsube S."/>
            <person name="Kotiranta H."/>
            <person name="LaButti K.M."/>
            <person name="Lechner B.E."/>
            <person name="Liimatainen K."/>
            <person name="Lipzen A."/>
            <person name="Lukacs Z."/>
            <person name="Mihaltcheva S."/>
            <person name="Morgado L.N."/>
            <person name="Niskanen T."/>
            <person name="Noordeloos M.E."/>
            <person name="Ohm R.A."/>
            <person name="Ortiz-Santana B."/>
            <person name="Ovrebo C."/>
            <person name="Racz N."/>
            <person name="Riley R."/>
            <person name="Savchenko A."/>
            <person name="Shiryaev A."/>
            <person name="Soop K."/>
            <person name="Spirin V."/>
            <person name="Szebenyi C."/>
            <person name="Tomsovsky M."/>
            <person name="Tulloss R.E."/>
            <person name="Uehling J."/>
            <person name="Grigoriev I.V."/>
            <person name="Vagvolgyi C."/>
            <person name="Papp T."/>
            <person name="Martin F.M."/>
            <person name="Miettinen O."/>
            <person name="Hibbett D.S."/>
            <person name="Nagy L.G."/>
        </authorList>
    </citation>
    <scope>NUCLEOTIDE SEQUENCE [LARGE SCALE GENOMIC DNA]</scope>
    <source>
        <strain evidence="2 3">FP101781</strain>
    </source>
</reference>
<feature type="compositionally biased region" description="Basic residues" evidence="1">
    <location>
        <begin position="159"/>
        <end position="170"/>
    </location>
</feature>
<organism evidence="2 3">
    <name type="scientific">Coprinellus micaceus</name>
    <name type="common">Glistening ink-cap mushroom</name>
    <name type="synonym">Coprinus micaceus</name>
    <dbReference type="NCBI Taxonomy" id="71717"/>
    <lineage>
        <taxon>Eukaryota</taxon>
        <taxon>Fungi</taxon>
        <taxon>Dikarya</taxon>
        <taxon>Basidiomycota</taxon>
        <taxon>Agaricomycotina</taxon>
        <taxon>Agaricomycetes</taxon>
        <taxon>Agaricomycetidae</taxon>
        <taxon>Agaricales</taxon>
        <taxon>Agaricineae</taxon>
        <taxon>Psathyrellaceae</taxon>
        <taxon>Coprinellus</taxon>
    </lineage>
</organism>